<dbReference type="Pfam" id="PF07238">
    <property type="entry name" value="PilZ"/>
    <property type="match status" value="1"/>
</dbReference>
<accession>A0ABY0IQQ1</accession>
<name>A0ABY0IQQ1_9RHOO</name>
<evidence type="ECO:0000259" key="1">
    <source>
        <dbReference type="Pfam" id="PF07238"/>
    </source>
</evidence>
<dbReference type="Proteomes" id="UP000292136">
    <property type="component" value="Unassembled WGS sequence"/>
</dbReference>
<gene>
    <name evidence="2" type="ORF">EV678_0701</name>
</gene>
<dbReference type="Gene3D" id="2.40.10.220">
    <property type="entry name" value="predicted glycosyltransferase like domains"/>
    <property type="match status" value="1"/>
</dbReference>
<evidence type="ECO:0000313" key="3">
    <source>
        <dbReference type="Proteomes" id="UP000292136"/>
    </source>
</evidence>
<feature type="domain" description="PilZ" evidence="1">
    <location>
        <begin position="22"/>
        <end position="113"/>
    </location>
</feature>
<reference evidence="2 3" key="1">
    <citation type="submission" date="2019-02" db="EMBL/GenBank/DDBJ databases">
        <title>Genomic Encyclopedia of Type Strains, Phase IV (KMG-IV): sequencing the most valuable type-strain genomes for metagenomic binning, comparative biology and taxonomic classification.</title>
        <authorList>
            <person name="Goeker M."/>
        </authorList>
    </citation>
    <scope>NUCLEOTIDE SEQUENCE [LARGE SCALE GENOMIC DNA]</scope>
    <source>
        <strain evidence="2 3">DSM 21223</strain>
    </source>
</reference>
<dbReference type="RefSeq" id="WP_014237684.1">
    <property type="nucleotide sequence ID" value="NZ_SHKM01000001.1"/>
</dbReference>
<dbReference type="EMBL" id="SHKM01000001">
    <property type="protein sequence ID" value="RZT89900.1"/>
    <property type="molecule type" value="Genomic_DNA"/>
</dbReference>
<organism evidence="2 3">
    <name type="scientific">Azospira oryzae</name>
    <dbReference type="NCBI Taxonomy" id="146939"/>
    <lineage>
        <taxon>Bacteria</taxon>
        <taxon>Pseudomonadati</taxon>
        <taxon>Pseudomonadota</taxon>
        <taxon>Betaproteobacteria</taxon>
        <taxon>Rhodocyclales</taxon>
        <taxon>Rhodocyclaceae</taxon>
        <taxon>Azospira</taxon>
    </lineage>
</organism>
<sequence length="128" mass="13464">MSDTNAASSAAPAAAGARPSVLSLNINSKSALYAAYMPHLKNGGIFIPTNRRYTLGDEVFMLLSLMEDPTKLPIAGTVVWVTPAGAQNSKAQGIGIHFNNDESGIEARRKIEGLLGGLLQSSRATHTI</sequence>
<evidence type="ECO:0000313" key="2">
    <source>
        <dbReference type="EMBL" id="RZT89900.1"/>
    </source>
</evidence>
<protein>
    <submittedName>
        <fullName evidence="2">Type IV pilus assembly protein PilZ</fullName>
    </submittedName>
</protein>
<comment type="caution">
    <text evidence="2">The sequence shown here is derived from an EMBL/GenBank/DDBJ whole genome shotgun (WGS) entry which is preliminary data.</text>
</comment>
<keyword evidence="3" id="KW-1185">Reference proteome</keyword>
<proteinExistence type="predicted"/>
<dbReference type="InterPro" id="IPR009875">
    <property type="entry name" value="PilZ_domain"/>
</dbReference>